<feature type="domain" description="Glycosyl transferase family 1" evidence="1">
    <location>
        <begin position="146"/>
        <end position="299"/>
    </location>
</feature>
<dbReference type="Gene3D" id="3.40.50.2000">
    <property type="entry name" value="Glycogen Phosphorylase B"/>
    <property type="match status" value="2"/>
</dbReference>
<dbReference type="eggNOG" id="COG0438">
    <property type="taxonomic scope" value="Bacteria"/>
</dbReference>
<dbReference type="Pfam" id="PF13439">
    <property type="entry name" value="Glyco_transf_4"/>
    <property type="match status" value="1"/>
</dbReference>
<dbReference type="PANTHER" id="PTHR12526">
    <property type="entry name" value="GLYCOSYLTRANSFERASE"/>
    <property type="match status" value="1"/>
</dbReference>
<proteinExistence type="predicted"/>
<name>M7MKU5_9FLAO</name>
<dbReference type="SUPFAM" id="SSF53756">
    <property type="entry name" value="UDP-Glycosyltransferase/glycogen phosphorylase"/>
    <property type="match status" value="1"/>
</dbReference>
<feature type="domain" description="Glycosyltransferase subfamily 4-like N-terminal" evidence="2">
    <location>
        <begin position="4"/>
        <end position="137"/>
    </location>
</feature>
<reference evidence="3 4" key="1">
    <citation type="submission" date="2012-12" db="EMBL/GenBank/DDBJ databases">
        <title>Genome assembly of Formosa sp. AK20.</title>
        <authorList>
            <person name="Kumar R."/>
            <person name="Khatri I."/>
            <person name="Vaidya B."/>
            <person name="Subramanian S."/>
            <person name="Pinnaka A."/>
        </authorList>
    </citation>
    <scope>NUCLEOTIDE SEQUENCE [LARGE SCALE GENOMIC DNA]</scope>
    <source>
        <strain evidence="3 4">AK20</strain>
    </source>
</reference>
<dbReference type="PANTHER" id="PTHR12526:SF636">
    <property type="entry name" value="BLL3647 PROTEIN"/>
    <property type="match status" value="1"/>
</dbReference>
<keyword evidence="4" id="KW-1185">Reference proteome</keyword>
<dbReference type="InterPro" id="IPR028098">
    <property type="entry name" value="Glyco_trans_4-like_N"/>
</dbReference>
<dbReference type="InterPro" id="IPR001296">
    <property type="entry name" value="Glyco_trans_1"/>
</dbReference>
<dbReference type="EMBL" id="ANLA01000007">
    <property type="protein sequence ID" value="EMQ95515.1"/>
    <property type="molecule type" value="Genomic_DNA"/>
</dbReference>
<evidence type="ECO:0000313" key="4">
    <source>
        <dbReference type="Proteomes" id="UP000012024"/>
    </source>
</evidence>
<dbReference type="Proteomes" id="UP000012024">
    <property type="component" value="Unassembled WGS sequence"/>
</dbReference>
<sequence length="333" mass="37642">MDNNQFEVEIACGSSDGDFYKVVSTLGLPIHVFETKTNYRPYHSLLFRIWKISKFFKEQQYDVVHSWQWSSDWTEVLAAKLAGVKWLYTKKAMGFNSRHWKIKSFLADYIITINDEMSAYFPNKTKQALIPLGIDTAYYDTNKVAKTKAMNPDKFHIITVANLVPVKGIEILLEALAILQDSGIQLSVLGDCENAYGRNMMLLTEHLGLQEQVKFLGKQLDVRPYISAADVYVIPTLDAGRKEGMPMALVEAMSMGIPVLGSHITGINYVLKAFPELLFPAGNAEVLAEKMKQLKATDPLQRLALGKRLRTYCETHFTMEAFIAAHEALYKTL</sequence>
<evidence type="ECO:0000313" key="3">
    <source>
        <dbReference type="EMBL" id="EMQ95515.1"/>
    </source>
</evidence>
<evidence type="ECO:0000259" key="1">
    <source>
        <dbReference type="Pfam" id="PF00534"/>
    </source>
</evidence>
<accession>M7MKU5</accession>
<gene>
    <name evidence="3" type="ORF">D778_02609</name>
</gene>
<evidence type="ECO:0000259" key="2">
    <source>
        <dbReference type="Pfam" id="PF13439"/>
    </source>
</evidence>
<dbReference type="PATRIC" id="fig|1137281.3.peg.1198"/>
<keyword evidence="3" id="KW-0808">Transferase</keyword>
<dbReference type="Pfam" id="PF00534">
    <property type="entry name" value="Glycos_transf_1"/>
    <property type="match status" value="1"/>
</dbReference>
<comment type="caution">
    <text evidence="3">The sequence shown here is derived from an EMBL/GenBank/DDBJ whole genome shotgun (WGS) entry which is preliminary data.</text>
</comment>
<protein>
    <submittedName>
        <fullName evidence="3">Glycosyl transferase, group 1 family protein</fullName>
    </submittedName>
</protein>
<organism evidence="3 4">
    <name type="scientific">Xanthomarina gelatinilytica</name>
    <dbReference type="NCBI Taxonomy" id="1137281"/>
    <lineage>
        <taxon>Bacteria</taxon>
        <taxon>Pseudomonadati</taxon>
        <taxon>Bacteroidota</taxon>
        <taxon>Flavobacteriia</taxon>
        <taxon>Flavobacteriales</taxon>
        <taxon>Flavobacteriaceae</taxon>
        <taxon>Xanthomarina</taxon>
    </lineage>
</organism>
<dbReference type="GO" id="GO:0016757">
    <property type="term" value="F:glycosyltransferase activity"/>
    <property type="evidence" value="ECO:0007669"/>
    <property type="project" value="InterPro"/>
</dbReference>
<dbReference type="AlphaFoldDB" id="M7MKU5"/>